<accession>A0A7X1B229</accession>
<comment type="similarity">
    <text evidence="6">Belongs to the exbB/tolQ family.</text>
</comment>
<keyword evidence="6" id="KW-0813">Transport</keyword>
<evidence type="ECO:0000256" key="3">
    <source>
        <dbReference type="ARBA" id="ARBA00022692"/>
    </source>
</evidence>
<dbReference type="PANTHER" id="PTHR30625:SF3">
    <property type="entry name" value="TOL-PAL SYSTEM PROTEIN TOLQ"/>
    <property type="match status" value="1"/>
</dbReference>
<dbReference type="RefSeq" id="WP_185694804.1">
    <property type="nucleotide sequence ID" value="NZ_JACHVA010000139.1"/>
</dbReference>
<dbReference type="Proteomes" id="UP000525652">
    <property type="component" value="Unassembled WGS sequence"/>
</dbReference>
<comment type="caution">
    <text evidence="9">The sequence shown here is derived from an EMBL/GenBank/DDBJ whole genome shotgun (WGS) entry which is preliminary data.</text>
</comment>
<keyword evidence="3 7" id="KW-0812">Transmembrane</keyword>
<keyword evidence="6" id="KW-0653">Protein transport</keyword>
<feature type="domain" description="MotA/TolQ/ExbB proton channel" evidence="8">
    <location>
        <begin position="106"/>
        <end position="213"/>
    </location>
</feature>
<evidence type="ECO:0000256" key="4">
    <source>
        <dbReference type="ARBA" id="ARBA00022989"/>
    </source>
</evidence>
<evidence type="ECO:0000256" key="7">
    <source>
        <dbReference type="SAM" id="Phobius"/>
    </source>
</evidence>
<evidence type="ECO:0000259" key="8">
    <source>
        <dbReference type="Pfam" id="PF01618"/>
    </source>
</evidence>
<evidence type="ECO:0000256" key="2">
    <source>
        <dbReference type="ARBA" id="ARBA00022475"/>
    </source>
</evidence>
<keyword evidence="4 7" id="KW-1133">Transmembrane helix</keyword>
<evidence type="ECO:0000256" key="1">
    <source>
        <dbReference type="ARBA" id="ARBA00004651"/>
    </source>
</evidence>
<feature type="transmembrane region" description="Helical" evidence="7">
    <location>
        <begin position="134"/>
        <end position="156"/>
    </location>
</feature>
<feature type="transmembrane region" description="Helical" evidence="7">
    <location>
        <begin position="23"/>
        <end position="45"/>
    </location>
</feature>
<dbReference type="GO" id="GO:0017038">
    <property type="term" value="P:protein import"/>
    <property type="evidence" value="ECO:0007669"/>
    <property type="project" value="TreeGrafter"/>
</dbReference>
<dbReference type="InterPro" id="IPR050790">
    <property type="entry name" value="ExbB/TolQ_transport"/>
</dbReference>
<comment type="subcellular location">
    <subcellularLocation>
        <location evidence="1">Cell membrane</location>
        <topology evidence="1">Multi-pass membrane protein</topology>
    </subcellularLocation>
    <subcellularLocation>
        <location evidence="6">Membrane</location>
        <topology evidence="6">Multi-pass membrane protein</topology>
    </subcellularLocation>
</comment>
<keyword evidence="2" id="KW-1003">Cell membrane</keyword>
<evidence type="ECO:0000256" key="5">
    <source>
        <dbReference type="ARBA" id="ARBA00023136"/>
    </source>
</evidence>
<dbReference type="GO" id="GO:0005886">
    <property type="term" value="C:plasma membrane"/>
    <property type="evidence" value="ECO:0007669"/>
    <property type="project" value="UniProtKB-SubCell"/>
</dbReference>
<reference evidence="9 10" key="1">
    <citation type="submission" date="2020-07" db="EMBL/GenBank/DDBJ databases">
        <authorList>
            <person name="Feng X."/>
        </authorList>
    </citation>
    <scope>NUCLEOTIDE SEQUENCE [LARGE SCALE GENOMIC DNA]</scope>
    <source>
        <strain evidence="9 10">JCM14086</strain>
    </source>
</reference>
<dbReference type="AlphaFoldDB" id="A0A7X1B229"/>
<dbReference type="InterPro" id="IPR002898">
    <property type="entry name" value="MotA_ExbB_proton_chnl"/>
</dbReference>
<keyword evidence="5 7" id="KW-0472">Membrane</keyword>
<dbReference type="EMBL" id="JACHVA010000139">
    <property type="protein sequence ID" value="MBC2604193.1"/>
    <property type="molecule type" value="Genomic_DNA"/>
</dbReference>
<gene>
    <name evidence="9" type="ORF">H5P30_20630</name>
</gene>
<evidence type="ECO:0000313" key="9">
    <source>
        <dbReference type="EMBL" id="MBC2604193.1"/>
    </source>
</evidence>
<evidence type="ECO:0000256" key="6">
    <source>
        <dbReference type="RuleBase" id="RU004057"/>
    </source>
</evidence>
<organism evidence="9 10">
    <name type="scientific">Puniceicoccus vermicola</name>
    <dbReference type="NCBI Taxonomy" id="388746"/>
    <lineage>
        <taxon>Bacteria</taxon>
        <taxon>Pseudomonadati</taxon>
        <taxon>Verrucomicrobiota</taxon>
        <taxon>Opitutia</taxon>
        <taxon>Puniceicoccales</taxon>
        <taxon>Puniceicoccaceae</taxon>
        <taxon>Puniceicoccus</taxon>
    </lineage>
</organism>
<name>A0A7X1B229_9BACT</name>
<feature type="transmembrane region" description="Helical" evidence="7">
    <location>
        <begin position="176"/>
        <end position="201"/>
    </location>
</feature>
<evidence type="ECO:0000313" key="10">
    <source>
        <dbReference type="Proteomes" id="UP000525652"/>
    </source>
</evidence>
<sequence>MIATEFLAAADPSVFTYFFLSNLAGQGIIILLAIGSVVAWTVMIAKGFELNRIRSGNLRFEQSLNRGQPLIDLDLTTLQTRKNPYATLVVAAIQAFYRWDGATESEHPKRMNQVENALQRVIARETVNYEGKMVMLATIVTGAPFLGLLGTVWGVMDSFGGVALAGSATLKSLAPGVSGALLTTVAGLGVAIPSVFGYNYLLARVRRMTMELENFASSVADRLELESR</sequence>
<proteinExistence type="inferred from homology"/>
<dbReference type="PANTHER" id="PTHR30625">
    <property type="entry name" value="PROTEIN TOLQ"/>
    <property type="match status" value="1"/>
</dbReference>
<keyword evidence="10" id="KW-1185">Reference proteome</keyword>
<dbReference type="Pfam" id="PF01618">
    <property type="entry name" value="MotA_ExbB"/>
    <property type="match status" value="1"/>
</dbReference>
<protein>
    <submittedName>
        <fullName evidence="9">MotA/TolQ/ExbB proton channel family protein</fullName>
    </submittedName>
</protein>